<reference evidence="1" key="2">
    <citation type="submission" date="2015-07" db="EMBL/GenBank/DDBJ databases">
        <authorList>
            <person name="Noorani M."/>
        </authorList>
    </citation>
    <scope>NUCLEOTIDE SEQUENCE</scope>
    <source>
        <strain evidence="1">Yugu1</strain>
    </source>
</reference>
<reference evidence="1" key="1">
    <citation type="journal article" date="2012" name="Nat. Biotechnol.">
        <title>Reference genome sequence of the model plant Setaria.</title>
        <authorList>
            <person name="Bennetzen J.L."/>
            <person name="Schmutz J."/>
            <person name="Wang H."/>
            <person name="Percifield R."/>
            <person name="Hawkins J."/>
            <person name="Pontaroli A.C."/>
            <person name="Estep M."/>
            <person name="Feng L."/>
            <person name="Vaughn J.N."/>
            <person name="Grimwood J."/>
            <person name="Jenkins J."/>
            <person name="Barry K."/>
            <person name="Lindquist E."/>
            <person name="Hellsten U."/>
            <person name="Deshpande S."/>
            <person name="Wang X."/>
            <person name="Wu X."/>
            <person name="Mitros T."/>
            <person name="Triplett J."/>
            <person name="Yang X."/>
            <person name="Ye C.Y."/>
            <person name="Mauro-Herrera M."/>
            <person name="Wang L."/>
            <person name="Li P."/>
            <person name="Sharma M."/>
            <person name="Sharma R."/>
            <person name="Ronald P.C."/>
            <person name="Panaud O."/>
            <person name="Kellogg E.A."/>
            <person name="Brutnell T.P."/>
            <person name="Doust A.N."/>
            <person name="Tuskan G.A."/>
            <person name="Rokhsar D."/>
            <person name="Devos K.M."/>
        </authorList>
    </citation>
    <scope>NUCLEOTIDE SEQUENCE [LARGE SCALE GENOMIC DNA]</scope>
    <source>
        <strain evidence="1">Yugu1</strain>
    </source>
</reference>
<accession>A0A368R0I0</accession>
<name>A0A368R0I0_SETIT</name>
<dbReference type="AlphaFoldDB" id="A0A368R0I0"/>
<proteinExistence type="predicted"/>
<sequence length="124" mass="13247">MNKINSSHPSTPADLSTLASARHRRDLLSALPHLAVPVSDPAAGLVDLVLCGADQPVHRVLPAISAPAPPAFAGPSVRRCCVAFRSTPTSTWKLNYINKYNSMWSILPSPPPQLAIPGYEEDAQ</sequence>
<gene>
    <name evidence="1" type="ORF">SETIT_5G028200v2</name>
</gene>
<dbReference type="EMBL" id="CM003532">
    <property type="protein sequence ID" value="RCV23706.1"/>
    <property type="molecule type" value="Genomic_DNA"/>
</dbReference>
<protein>
    <submittedName>
        <fullName evidence="1">Uncharacterized protein</fullName>
    </submittedName>
</protein>
<evidence type="ECO:0000313" key="1">
    <source>
        <dbReference type="EMBL" id="RCV23706.1"/>
    </source>
</evidence>
<organism evidence="1">
    <name type="scientific">Setaria italica</name>
    <name type="common">Foxtail millet</name>
    <name type="synonym">Panicum italicum</name>
    <dbReference type="NCBI Taxonomy" id="4555"/>
    <lineage>
        <taxon>Eukaryota</taxon>
        <taxon>Viridiplantae</taxon>
        <taxon>Streptophyta</taxon>
        <taxon>Embryophyta</taxon>
        <taxon>Tracheophyta</taxon>
        <taxon>Spermatophyta</taxon>
        <taxon>Magnoliopsida</taxon>
        <taxon>Liliopsida</taxon>
        <taxon>Poales</taxon>
        <taxon>Poaceae</taxon>
        <taxon>PACMAD clade</taxon>
        <taxon>Panicoideae</taxon>
        <taxon>Panicodae</taxon>
        <taxon>Paniceae</taxon>
        <taxon>Cenchrinae</taxon>
        <taxon>Setaria</taxon>
    </lineage>
</organism>